<sequence>MVLKPILFLCTLRLLACRRRPSAFVLPQNAAIFRVARNGLHAVTVQMRSERTKKHPSPF</sequence>
<dbReference type="EMBL" id="BEXB01000030">
    <property type="protein sequence ID" value="GAY77662.1"/>
    <property type="molecule type" value="Genomic_DNA"/>
</dbReference>
<evidence type="ECO:0000313" key="2">
    <source>
        <dbReference type="Proteomes" id="UP000319716"/>
    </source>
</evidence>
<organism evidence="1 2">
    <name type="scientific">Sporolactobacillus inulinus</name>
    <dbReference type="NCBI Taxonomy" id="2078"/>
    <lineage>
        <taxon>Bacteria</taxon>
        <taxon>Bacillati</taxon>
        <taxon>Bacillota</taxon>
        <taxon>Bacilli</taxon>
        <taxon>Bacillales</taxon>
        <taxon>Sporolactobacillaceae</taxon>
        <taxon>Sporolactobacillus</taxon>
    </lineage>
</organism>
<proteinExistence type="predicted"/>
<comment type="caution">
    <text evidence="1">The sequence shown here is derived from an EMBL/GenBank/DDBJ whole genome shotgun (WGS) entry which is preliminary data.</text>
</comment>
<accession>A0A4Y1ZEQ8</accession>
<name>A0A4Y1ZEQ8_9BACL</name>
<dbReference type="Proteomes" id="UP000319716">
    <property type="component" value="Unassembled WGS sequence"/>
</dbReference>
<gene>
    <name evidence="1" type="ORF">NBRC111894_3216</name>
</gene>
<protein>
    <submittedName>
        <fullName evidence="1">Uncharacterized protein</fullName>
    </submittedName>
</protein>
<reference evidence="1 2" key="1">
    <citation type="submission" date="2017-11" db="EMBL/GenBank/DDBJ databases">
        <title>Draft Genome Sequence of Sporolactobacillus inulinus NBRC 111894 Isolated from Koso, a Japanese Sugar-Vegetable Fermented Beverage.</title>
        <authorList>
            <person name="Chiou T.Y."/>
            <person name="Oshima K."/>
            <person name="Suda W."/>
            <person name="Hattori M."/>
            <person name="Takahashi T."/>
        </authorList>
    </citation>
    <scope>NUCLEOTIDE SEQUENCE [LARGE SCALE GENOMIC DNA]</scope>
    <source>
        <strain evidence="1 2">NBRC111894</strain>
    </source>
</reference>
<dbReference type="AlphaFoldDB" id="A0A4Y1ZEQ8"/>
<evidence type="ECO:0000313" key="1">
    <source>
        <dbReference type="EMBL" id="GAY77662.1"/>
    </source>
</evidence>